<accession>A0AAV1C3W4</accession>
<dbReference type="InterPro" id="IPR036047">
    <property type="entry name" value="F-box-like_dom_sf"/>
</dbReference>
<dbReference type="Proteomes" id="UP001161247">
    <property type="component" value="Chromosome 1"/>
</dbReference>
<evidence type="ECO:0000313" key="3">
    <source>
        <dbReference type="EMBL" id="CAI9089520.1"/>
    </source>
</evidence>
<dbReference type="InterPro" id="IPR053781">
    <property type="entry name" value="F-box_AtFBL13-like"/>
</dbReference>
<evidence type="ECO:0000313" key="4">
    <source>
        <dbReference type="Proteomes" id="UP001161247"/>
    </source>
</evidence>
<dbReference type="Pfam" id="PF08387">
    <property type="entry name" value="FBD"/>
    <property type="match status" value="1"/>
</dbReference>
<organism evidence="3 4">
    <name type="scientific">Oldenlandia corymbosa var. corymbosa</name>
    <dbReference type="NCBI Taxonomy" id="529605"/>
    <lineage>
        <taxon>Eukaryota</taxon>
        <taxon>Viridiplantae</taxon>
        <taxon>Streptophyta</taxon>
        <taxon>Embryophyta</taxon>
        <taxon>Tracheophyta</taxon>
        <taxon>Spermatophyta</taxon>
        <taxon>Magnoliopsida</taxon>
        <taxon>eudicotyledons</taxon>
        <taxon>Gunneridae</taxon>
        <taxon>Pentapetalae</taxon>
        <taxon>asterids</taxon>
        <taxon>lamiids</taxon>
        <taxon>Gentianales</taxon>
        <taxon>Rubiaceae</taxon>
        <taxon>Rubioideae</taxon>
        <taxon>Spermacoceae</taxon>
        <taxon>Hedyotis-Oldenlandia complex</taxon>
        <taxon>Oldenlandia</taxon>
    </lineage>
</organism>
<dbReference type="PANTHER" id="PTHR31900">
    <property type="entry name" value="F-BOX/RNI SUPERFAMILY PROTEIN-RELATED"/>
    <property type="match status" value="1"/>
</dbReference>
<reference evidence="3" key="1">
    <citation type="submission" date="2023-03" db="EMBL/GenBank/DDBJ databases">
        <authorList>
            <person name="Julca I."/>
        </authorList>
    </citation>
    <scope>NUCLEOTIDE SEQUENCE</scope>
</reference>
<dbReference type="AlphaFoldDB" id="A0AAV1C3W4"/>
<dbReference type="PANTHER" id="PTHR31900:SF30">
    <property type="entry name" value="SUPERFAMILY PROTEIN, PUTATIVE-RELATED"/>
    <property type="match status" value="1"/>
</dbReference>
<evidence type="ECO:0000259" key="2">
    <source>
        <dbReference type="Pfam" id="PF08387"/>
    </source>
</evidence>
<proteinExistence type="predicted"/>
<evidence type="ECO:0000259" key="1">
    <source>
        <dbReference type="Pfam" id="PF00646"/>
    </source>
</evidence>
<dbReference type="InterPro" id="IPR050232">
    <property type="entry name" value="FBL13/AtMIF1-like"/>
</dbReference>
<gene>
    <name evidence="3" type="ORF">OLC1_LOCUS1853</name>
</gene>
<keyword evidence="4" id="KW-1185">Reference proteome</keyword>
<dbReference type="InterPro" id="IPR001810">
    <property type="entry name" value="F-box_dom"/>
</dbReference>
<protein>
    <submittedName>
        <fullName evidence="3">OLC1v1024107C1</fullName>
    </submittedName>
</protein>
<feature type="domain" description="FBD" evidence="2">
    <location>
        <begin position="254"/>
        <end position="294"/>
    </location>
</feature>
<dbReference type="Pfam" id="PF00646">
    <property type="entry name" value="F-box"/>
    <property type="match status" value="1"/>
</dbReference>
<sequence>MGVNQDRISSLPDDLLFRIVSLLPFKRAVKLSILSSRWQFISLGTNNLEFNESDFVAIKPETGDVAGRNKQREALLAFVLGWTTRSCSDNTGSTKFLLSFAHPEEHLLIIHQCLSENEDMAPHFISLDFELEGEFDEDYGVTLHRSLNDIYEVNTFTLSTCMLQKIKRSEGKTKYSCSFDIQIVFHCVLIVRTSLIQEEFYGITFFLNSCPNLEFLTIDLNTSKRVLPEYEPPPFRLDEHPFLKVVTTFNPFPAVVPYCVKKNLKKVVVEGFKGTETELLVLRYLLKYGRVLASLEVNLSNERAPDGTNMKDI</sequence>
<name>A0AAV1C3W4_OLDCO</name>
<dbReference type="SUPFAM" id="SSF81383">
    <property type="entry name" value="F-box domain"/>
    <property type="match status" value="1"/>
</dbReference>
<feature type="domain" description="F-box" evidence="1">
    <location>
        <begin position="8"/>
        <end position="42"/>
    </location>
</feature>
<dbReference type="InterPro" id="IPR006566">
    <property type="entry name" value="FBD"/>
</dbReference>
<dbReference type="CDD" id="cd22160">
    <property type="entry name" value="F-box_AtFBL13-like"/>
    <property type="match status" value="1"/>
</dbReference>
<dbReference type="EMBL" id="OX459118">
    <property type="protein sequence ID" value="CAI9089520.1"/>
    <property type="molecule type" value="Genomic_DNA"/>
</dbReference>